<dbReference type="AlphaFoldDB" id="A0A2M6WWC5"/>
<reference evidence="3" key="1">
    <citation type="submission" date="2017-09" db="EMBL/GenBank/DDBJ databases">
        <title>Depth-based differentiation of microbial function through sediment-hosted aquifers and enrichment of novel symbionts in the deep terrestrial subsurface.</title>
        <authorList>
            <person name="Probst A.J."/>
            <person name="Ladd B."/>
            <person name="Jarett J.K."/>
            <person name="Geller-Mcgrath D.E."/>
            <person name="Sieber C.M.K."/>
            <person name="Emerson J.B."/>
            <person name="Anantharaman K."/>
            <person name="Thomas B.C."/>
            <person name="Malmstrom R."/>
            <person name="Stieglmeier M."/>
            <person name="Klingl A."/>
            <person name="Woyke T."/>
            <person name="Ryan C.M."/>
            <person name="Banfield J.F."/>
        </authorList>
    </citation>
    <scope>NUCLEOTIDE SEQUENCE [LARGE SCALE GENOMIC DNA]</scope>
</reference>
<dbReference type="EMBL" id="PEZV01000041">
    <property type="protein sequence ID" value="PIT97041.1"/>
    <property type="molecule type" value="Genomic_DNA"/>
</dbReference>
<proteinExistence type="predicted"/>
<feature type="transmembrane region" description="Helical" evidence="1">
    <location>
        <begin position="71"/>
        <end position="89"/>
    </location>
</feature>
<protein>
    <submittedName>
        <fullName evidence="2">Uncharacterized protein</fullName>
    </submittedName>
</protein>
<name>A0A2M6WWC5_9BACT</name>
<evidence type="ECO:0000313" key="2">
    <source>
        <dbReference type="EMBL" id="PIT97041.1"/>
    </source>
</evidence>
<organism evidence="2 3">
    <name type="scientific">Candidatus Berkelbacteria bacterium CG10_big_fil_rev_8_21_14_0_10_41_12</name>
    <dbReference type="NCBI Taxonomy" id="1974513"/>
    <lineage>
        <taxon>Bacteria</taxon>
        <taxon>Candidatus Berkelbacteria</taxon>
    </lineage>
</organism>
<dbReference type="Proteomes" id="UP000228596">
    <property type="component" value="Unassembled WGS sequence"/>
</dbReference>
<dbReference type="Pfam" id="PF18898">
    <property type="entry name" value="DUF5654"/>
    <property type="match status" value="1"/>
</dbReference>
<dbReference type="InterPro" id="IPR043713">
    <property type="entry name" value="DUF5654"/>
</dbReference>
<feature type="transmembrane region" description="Helical" evidence="1">
    <location>
        <begin position="32"/>
        <end position="51"/>
    </location>
</feature>
<gene>
    <name evidence="2" type="ORF">COT77_03610</name>
</gene>
<sequence length="104" mass="11786">MGNNMEEVKEKKKSSRVVKGLREIKYEFARTLTGLISSAFALIAALAWNDLVKKGIDRFFRTEEGSLKSQLVYAIIITVITVFVSYYLGKFVAEKKVENSENES</sequence>
<keyword evidence="1" id="KW-1133">Transmembrane helix</keyword>
<accession>A0A2M6WWC5</accession>
<keyword evidence="1" id="KW-0812">Transmembrane</keyword>
<evidence type="ECO:0000256" key="1">
    <source>
        <dbReference type="SAM" id="Phobius"/>
    </source>
</evidence>
<evidence type="ECO:0000313" key="3">
    <source>
        <dbReference type="Proteomes" id="UP000228596"/>
    </source>
</evidence>
<keyword evidence="1" id="KW-0472">Membrane</keyword>
<comment type="caution">
    <text evidence="2">The sequence shown here is derived from an EMBL/GenBank/DDBJ whole genome shotgun (WGS) entry which is preliminary data.</text>
</comment>